<sequence>MQSELIALTRDGLELYNASLDNTGALTVDKIKTIEGVESAEWSPQGDLVALLRSSSRQKVDVLDADTWEVLHSFEGHRCPENLRLVEARSAREVLRMPQRSVGELSWPPLRWTGGESFMCRMVKDSVHVFTRESLDSPNFSINHPALRIPAAGASAFFPSPERPNTTSCTAEKERGKDGGNSTQASPQGPYCAIFSKEVKGAPASLEIYALGAEASCVAKKSFYQAQEAECHWAYDGRAVLVKTHTDASDLTYYGSSALYFLKSQGPYDTRLVAPEEGPVHASIWSPSTLEFAVCYGKVPATVAVYDGSGKATSPKFRLGEGMRTSLQFCPFSKLLLWGGFGNLAGEVEVWAPRKKGILGKTVSPSAVCEWASCGCFFVTANISPRLRVDNRICFFSLSGALLKRVEFPCLYSVQFRPLHAPAAAAAAEAQKNLLESLKIYEPNKAPLAPGAECAPKIGNFSSTGRSLSSLTQSKQAGAPPGAYKPPMARTACPRLPPGAAEPPAAGPSKSSKKRQNRKNKQAGQGDGQADAEQGTHAEQKTAKDQAQTATQNDQQEGKPPVATASSEPKENEAKDSIAEELRKSIRAIKKKLTEIERLKGRNDLNDMQKVKVGSEESLRTELSKLETQLKSLKDEQHPDSLT</sequence>
<name>A0A1D3CTI9_9EIME</name>
<dbReference type="EMBL" id="JROU02002018">
    <property type="protein sequence ID" value="OEH74516.1"/>
    <property type="molecule type" value="Genomic_DNA"/>
</dbReference>
<dbReference type="GO" id="GO:0022627">
    <property type="term" value="C:cytosolic small ribosomal subunit"/>
    <property type="evidence" value="ECO:0007669"/>
    <property type="project" value="TreeGrafter"/>
</dbReference>
<dbReference type="PANTHER" id="PTHR13227">
    <property type="entry name" value="EUKARYOTIC TRANSLATION INITIATION FACTOR 2A"/>
    <property type="match status" value="1"/>
</dbReference>
<evidence type="ECO:0000256" key="2">
    <source>
        <dbReference type="ARBA" id="ARBA00022574"/>
    </source>
</evidence>
<gene>
    <name evidence="7" type="ORF">cyc_00628</name>
</gene>
<evidence type="ECO:0000313" key="7">
    <source>
        <dbReference type="EMBL" id="OEH74516.1"/>
    </source>
</evidence>
<feature type="compositionally biased region" description="Low complexity" evidence="5">
    <location>
        <begin position="545"/>
        <end position="555"/>
    </location>
</feature>
<dbReference type="InterPro" id="IPR011387">
    <property type="entry name" value="TIF2A"/>
</dbReference>
<reference evidence="7 8" key="1">
    <citation type="journal article" date="2016" name="BMC Genomics">
        <title>Comparative genomics reveals Cyclospora cayetanensis possesses coccidia-like metabolism and invasion components but unique surface antigens.</title>
        <authorList>
            <person name="Liu S."/>
            <person name="Wang L."/>
            <person name="Zheng H."/>
            <person name="Xu Z."/>
            <person name="Roellig D.M."/>
            <person name="Li N."/>
            <person name="Frace M.A."/>
            <person name="Tang K."/>
            <person name="Arrowood M.J."/>
            <person name="Moss D.M."/>
            <person name="Zhang L."/>
            <person name="Feng Y."/>
            <person name="Xiao L."/>
        </authorList>
    </citation>
    <scope>NUCLEOTIDE SEQUENCE [LARGE SCALE GENOMIC DNA]</scope>
    <source>
        <strain evidence="7 8">CHN_HEN01</strain>
    </source>
</reference>
<feature type="region of interest" description="Disordered" evidence="5">
    <location>
        <begin position="599"/>
        <end position="621"/>
    </location>
</feature>
<evidence type="ECO:0000256" key="4">
    <source>
        <dbReference type="ARBA" id="ARBA00022917"/>
    </source>
</evidence>
<dbReference type="AlphaFoldDB" id="A0A1D3CTI9"/>
<dbReference type="Pfam" id="PF08662">
    <property type="entry name" value="eIF2A"/>
    <property type="match status" value="1"/>
</dbReference>
<keyword evidence="2" id="KW-0853">WD repeat</keyword>
<keyword evidence="8" id="KW-1185">Reference proteome</keyword>
<evidence type="ECO:0000256" key="3">
    <source>
        <dbReference type="ARBA" id="ARBA00022737"/>
    </source>
</evidence>
<dbReference type="InterPro" id="IPR013979">
    <property type="entry name" value="TIF_beta_prop-like"/>
</dbReference>
<evidence type="ECO:0000259" key="6">
    <source>
        <dbReference type="Pfam" id="PF08662"/>
    </source>
</evidence>
<comment type="caution">
    <text evidence="7">The sequence shown here is derived from an EMBL/GenBank/DDBJ whole genome shotgun (WGS) entry which is preliminary data.</text>
</comment>
<keyword evidence="3" id="KW-0677">Repeat</keyword>
<keyword evidence="4" id="KW-0648">Protein biosynthesis</keyword>
<protein>
    <submittedName>
        <fullName evidence="7">Eukaryotic translation initiation factor</fullName>
    </submittedName>
</protein>
<dbReference type="VEuPathDB" id="ToxoDB:LOC34617768"/>
<feature type="compositionally biased region" description="Polar residues" evidence="5">
    <location>
        <begin position="465"/>
        <end position="476"/>
    </location>
</feature>
<dbReference type="InParanoid" id="A0A1D3CTI9"/>
<feature type="region of interest" description="Disordered" evidence="5">
    <location>
        <begin position="155"/>
        <end position="186"/>
    </location>
</feature>
<dbReference type="GO" id="GO:0003743">
    <property type="term" value="F:translation initiation factor activity"/>
    <property type="evidence" value="ECO:0007669"/>
    <property type="project" value="UniProtKB-KW"/>
</dbReference>
<organism evidence="7 8">
    <name type="scientific">Cyclospora cayetanensis</name>
    <dbReference type="NCBI Taxonomy" id="88456"/>
    <lineage>
        <taxon>Eukaryota</taxon>
        <taxon>Sar</taxon>
        <taxon>Alveolata</taxon>
        <taxon>Apicomplexa</taxon>
        <taxon>Conoidasida</taxon>
        <taxon>Coccidia</taxon>
        <taxon>Eucoccidiorida</taxon>
        <taxon>Eimeriorina</taxon>
        <taxon>Eimeriidae</taxon>
        <taxon>Cyclospora</taxon>
    </lineage>
</organism>
<evidence type="ECO:0000256" key="1">
    <source>
        <dbReference type="ARBA" id="ARBA00022540"/>
    </source>
</evidence>
<dbReference type="Proteomes" id="UP000095192">
    <property type="component" value="Unassembled WGS sequence"/>
</dbReference>
<feature type="compositionally biased region" description="Low complexity" evidence="5">
    <location>
        <begin position="522"/>
        <end position="533"/>
    </location>
</feature>
<accession>A0A1D3CTI9</accession>
<dbReference type="GO" id="GO:0003729">
    <property type="term" value="F:mRNA binding"/>
    <property type="evidence" value="ECO:0007669"/>
    <property type="project" value="TreeGrafter"/>
</dbReference>
<dbReference type="VEuPathDB" id="ToxoDB:cyc_00628"/>
<dbReference type="InterPro" id="IPR011044">
    <property type="entry name" value="Quino_amine_DH_bsu"/>
</dbReference>
<dbReference type="GO" id="GO:0000049">
    <property type="term" value="F:tRNA binding"/>
    <property type="evidence" value="ECO:0007669"/>
    <property type="project" value="TreeGrafter"/>
</dbReference>
<feature type="compositionally biased region" description="Basic and acidic residues" evidence="5">
    <location>
        <begin position="568"/>
        <end position="581"/>
    </location>
</feature>
<feature type="compositionally biased region" description="Basic and acidic residues" evidence="5">
    <location>
        <begin position="534"/>
        <end position="544"/>
    </location>
</feature>
<proteinExistence type="predicted"/>
<dbReference type="GO" id="GO:0043022">
    <property type="term" value="F:ribosome binding"/>
    <property type="evidence" value="ECO:0007669"/>
    <property type="project" value="TreeGrafter"/>
</dbReference>
<dbReference type="PANTHER" id="PTHR13227:SF0">
    <property type="entry name" value="EUKARYOTIC TRANSLATION INITIATION FACTOR 2A"/>
    <property type="match status" value="1"/>
</dbReference>
<evidence type="ECO:0000256" key="5">
    <source>
        <dbReference type="SAM" id="MobiDB-lite"/>
    </source>
</evidence>
<feature type="compositionally biased region" description="Basic residues" evidence="5">
    <location>
        <begin position="511"/>
        <end position="521"/>
    </location>
</feature>
<feature type="domain" description="Translation initiation factor beta propellor-like" evidence="6">
    <location>
        <begin position="221"/>
        <end position="414"/>
    </location>
</feature>
<keyword evidence="1 7" id="KW-0396">Initiation factor</keyword>
<evidence type="ECO:0000313" key="8">
    <source>
        <dbReference type="Proteomes" id="UP000095192"/>
    </source>
</evidence>
<dbReference type="SUPFAM" id="SSF50969">
    <property type="entry name" value="YVTN repeat-like/Quinoprotein amine dehydrogenase"/>
    <property type="match status" value="1"/>
</dbReference>
<feature type="region of interest" description="Disordered" evidence="5">
    <location>
        <begin position="465"/>
        <end position="581"/>
    </location>
</feature>